<evidence type="ECO:0000256" key="1">
    <source>
        <dbReference type="SAM" id="Phobius"/>
    </source>
</evidence>
<dbReference type="Proteomes" id="UP000783686">
    <property type="component" value="Unassembled WGS sequence"/>
</dbReference>
<keyword evidence="1" id="KW-1133">Transmembrane helix</keyword>
<evidence type="ECO:0000313" key="3">
    <source>
        <dbReference type="Proteomes" id="UP000614601"/>
    </source>
</evidence>
<protein>
    <submittedName>
        <fullName evidence="2">Uncharacterized protein</fullName>
    </submittedName>
</protein>
<reference evidence="2" key="1">
    <citation type="submission" date="2020-09" db="EMBL/GenBank/DDBJ databases">
        <authorList>
            <person name="Kikuchi T."/>
        </authorList>
    </citation>
    <scope>NUCLEOTIDE SEQUENCE</scope>
    <source>
        <strain evidence="2">SH1</strain>
    </source>
</reference>
<dbReference type="OrthoDB" id="10481804at2759"/>
<keyword evidence="1" id="KW-0472">Membrane</keyword>
<dbReference type="EMBL" id="CAJFDH010000006">
    <property type="protein sequence ID" value="CAD5228815.1"/>
    <property type="molecule type" value="Genomic_DNA"/>
</dbReference>
<feature type="transmembrane region" description="Helical" evidence="1">
    <location>
        <begin position="43"/>
        <end position="63"/>
    </location>
</feature>
<gene>
    <name evidence="2" type="ORF">BOKJ2_LOCUS12874</name>
</gene>
<feature type="transmembrane region" description="Helical" evidence="1">
    <location>
        <begin position="20"/>
        <end position="37"/>
    </location>
</feature>
<dbReference type="Proteomes" id="UP000614601">
    <property type="component" value="Unassembled WGS sequence"/>
</dbReference>
<dbReference type="EMBL" id="CAJFCW020000006">
    <property type="protein sequence ID" value="CAG9125066.1"/>
    <property type="molecule type" value="Genomic_DNA"/>
</dbReference>
<keyword evidence="3" id="KW-1185">Reference proteome</keyword>
<feature type="transmembrane region" description="Helical" evidence="1">
    <location>
        <begin position="111"/>
        <end position="135"/>
    </location>
</feature>
<keyword evidence="1" id="KW-0812">Transmembrane</keyword>
<name>A0A811LKQ0_9BILA</name>
<dbReference type="AlphaFoldDB" id="A0A811LKQ0"/>
<evidence type="ECO:0000313" key="2">
    <source>
        <dbReference type="EMBL" id="CAD5228815.1"/>
    </source>
</evidence>
<proteinExistence type="predicted"/>
<accession>A0A811LKQ0</accession>
<organism evidence="2 3">
    <name type="scientific">Bursaphelenchus okinawaensis</name>
    <dbReference type="NCBI Taxonomy" id="465554"/>
    <lineage>
        <taxon>Eukaryota</taxon>
        <taxon>Metazoa</taxon>
        <taxon>Ecdysozoa</taxon>
        <taxon>Nematoda</taxon>
        <taxon>Chromadorea</taxon>
        <taxon>Rhabditida</taxon>
        <taxon>Tylenchina</taxon>
        <taxon>Tylenchomorpha</taxon>
        <taxon>Aphelenchoidea</taxon>
        <taxon>Aphelenchoididae</taxon>
        <taxon>Bursaphelenchus</taxon>
    </lineage>
</organism>
<feature type="transmembrane region" description="Helical" evidence="1">
    <location>
        <begin position="75"/>
        <end position="99"/>
    </location>
</feature>
<sequence>MTHHDISTLALCNVHVHRATLYLSLAAIVLNVAVLVYEINNDYLLYGAASFCAVITVIPLIIGNRLRKSALYFPFLVVYFTAITAKITHIIATTIYYVYNGNRPQSQDFEMHIVYITAFLGTLAYSAFQFYYYGVVFKSFLYLRRSYMGLRMSSKKREAKEKTDGII</sequence>
<comment type="caution">
    <text evidence="2">The sequence shown here is derived from an EMBL/GenBank/DDBJ whole genome shotgun (WGS) entry which is preliminary data.</text>
</comment>